<protein>
    <submittedName>
        <fullName evidence="6">Curli production assembly protein CsgG</fullName>
    </submittedName>
</protein>
<keyword evidence="1" id="KW-1003">Cell membrane</keyword>
<evidence type="ECO:0000256" key="1">
    <source>
        <dbReference type="ARBA" id="ARBA00022475"/>
    </source>
</evidence>
<dbReference type="Proteomes" id="UP000256373">
    <property type="component" value="Unassembled WGS sequence"/>
</dbReference>
<reference evidence="6 7" key="1">
    <citation type="submission" date="2018-07" db="EMBL/GenBank/DDBJ databases">
        <title>Dyadobacter roseus sp. nov., isolated from rose rhizosphere soil.</title>
        <authorList>
            <person name="Chen L."/>
        </authorList>
    </citation>
    <scope>NUCLEOTIDE SEQUENCE [LARGE SCALE GENOMIC DNA]</scope>
    <source>
        <strain evidence="6 7">RS19</strain>
    </source>
</reference>
<dbReference type="InterPro" id="IPR011250">
    <property type="entry name" value="OMP/PagP_B-barrel"/>
</dbReference>
<dbReference type="OrthoDB" id="1110708at2"/>
<keyword evidence="2" id="KW-0732">Signal</keyword>
<dbReference type="EMBL" id="QNUL01000025">
    <property type="protein sequence ID" value="REA57749.1"/>
    <property type="molecule type" value="Genomic_DNA"/>
</dbReference>
<evidence type="ECO:0000256" key="5">
    <source>
        <dbReference type="ARBA" id="ARBA00023288"/>
    </source>
</evidence>
<keyword evidence="4" id="KW-0564">Palmitate</keyword>
<dbReference type="SUPFAM" id="SSF56925">
    <property type="entry name" value="OMPA-like"/>
    <property type="match status" value="1"/>
</dbReference>
<dbReference type="Gene3D" id="3.40.50.10610">
    <property type="entry name" value="ABC-type transport auxiliary lipoprotein component"/>
    <property type="match status" value="2"/>
</dbReference>
<evidence type="ECO:0000313" key="6">
    <source>
        <dbReference type="EMBL" id="REA57749.1"/>
    </source>
</evidence>
<evidence type="ECO:0000256" key="4">
    <source>
        <dbReference type="ARBA" id="ARBA00023139"/>
    </source>
</evidence>
<name>A0A3D8Y5G2_9BACT</name>
<accession>A0A3D8Y5G2</accession>
<dbReference type="PANTHER" id="PTHR41164:SF1">
    <property type="entry name" value="CURLI PRODUCTION ASSEMBLY_TRANSPORT COMPONENT CSGG"/>
    <property type="match status" value="1"/>
</dbReference>
<dbReference type="Gene3D" id="2.40.160.20">
    <property type="match status" value="1"/>
</dbReference>
<comment type="caution">
    <text evidence="6">The sequence shown here is derived from an EMBL/GenBank/DDBJ whole genome shotgun (WGS) entry which is preliminary data.</text>
</comment>
<dbReference type="PANTHER" id="PTHR41164">
    <property type="entry name" value="CURLI PRODUCTION ASSEMBLY/TRANSPORT COMPONENT CSGG"/>
    <property type="match status" value="1"/>
</dbReference>
<organism evidence="6 7">
    <name type="scientific">Dyadobacter luteus</name>
    <dbReference type="NCBI Taxonomy" id="2259619"/>
    <lineage>
        <taxon>Bacteria</taxon>
        <taxon>Pseudomonadati</taxon>
        <taxon>Bacteroidota</taxon>
        <taxon>Cytophagia</taxon>
        <taxon>Cytophagales</taxon>
        <taxon>Spirosomataceae</taxon>
        <taxon>Dyadobacter</taxon>
    </lineage>
</organism>
<sequence>MKPLLMKRQCLYVLSGIFLVILNGCSSYFHQPTKEKRARLGEDTGLTPTLRTLPPPSEKLVAAVYKFRDQTGQYKPSENGINYSTAVTQGATNILLKALEESGWFVAIERENVSNLLNERKIIRSSMAQFKPENENLPPLLFAGIILEGGIVSYDANVITGGAGLKYFGAGGSAQYRQDRVTVYLRAVATKTGKILKTVYTSKTILSQSVNASLFRFVRFKRLMETETGYTTNEPSQMAVTEAIEKSVQSMIIEGVRDGLWNADAKSGDKLTTALKDYEVEQKEAKETDVYGARNNVERSRISVMPEVSLLRYAGDYANPVNKFGFGGALNVGLTRNWNLQLHVTSATLASKQHFTRDVTISEVNLQYRTLPLQKVNPFLQIGAGVTATRNSAFFEFKGKKDRMINGGVGIEYALGRGVGLNISGQYNYFVKDEFDSVISGSFNDSFWRATMGLSIYLGGGYSKKSKSKSL</sequence>
<dbReference type="InterPro" id="IPR005534">
    <property type="entry name" value="Curli_assmbl/transp-comp_CsgG"/>
</dbReference>
<dbReference type="Pfam" id="PF03783">
    <property type="entry name" value="CsgG"/>
    <property type="match status" value="1"/>
</dbReference>
<proteinExistence type="predicted"/>
<dbReference type="RefSeq" id="WP_115833240.1">
    <property type="nucleotide sequence ID" value="NZ_QNUL01000025.1"/>
</dbReference>
<gene>
    <name evidence="6" type="ORF">DSL64_22715</name>
</gene>
<keyword evidence="3" id="KW-0472">Membrane</keyword>
<dbReference type="GO" id="GO:0030288">
    <property type="term" value="C:outer membrane-bounded periplasmic space"/>
    <property type="evidence" value="ECO:0007669"/>
    <property type="project" value="InterPro"/>
</dbReference>
<keyword evidence="5" id="KW-0449">Lipoprotein</keyword>
<evidence type="ECO:0000313" key="7">
    <source>
        <dbReference type="Proteomes" id="UP000256373"/>
    </source>
</evidence>
<dbReference type="AlphaFoldDB" id="A0A3D8Y5G2"/>
<evidence type="ECO:0000256" key="2">
    <source>
        <dbReference type="ARBA" id="ARBA00022729"/>
    </source>
</evidence>
<keyword evidence="7" id="KW-1185">Reference proteome</keyword>
<evidence type="ECO:0000256" key="3">
    <source>
        <dbReference type="ARBA" id="ARBA00023136"/>
    </source>
</evidence>